<dbReference type="InterPro" id="IPR002156">
    <property type="entry name" value="RNaseH_domain"/>
</dbReference>
<evidence type="ECO:0000313" key="2">
    <source>
        <dbReference type="EMBL" id="SPC75856.1"/>
    </source>
</evidence>
<gene>
    <name evidence="2" type="ORF">FSB_LOCUS3738</name>
</gene>
<proteinExistence type="predicted"/>
<dbReference type="InterPro" id="IPR036397">
    <property type="entry name" value="RNaseH_sf"/>
</dbReference>
<reference evidence="2" key="1">
    <citation type="submission" date="2018-02" db="EMBL/GenBank/DDBJ databases">
        <authorList>
            <person name="Cohen D.B."/>
            <person name="Kent A.D."/>
        </authorList>
    </citation>
    <scope>NUCLEOTIDE SEQUENCE</scope>
</reference>
<accession>A0A2N9EA58</accession>
<name>A0A2N9EA58_FAGSY</name>
<dbReference type="InterPro" id="IPR044730">
    <property type="entry name" value="RNase_H-like_dom_plant"/>
</dbReference>
<dbReference type="SUPFAM" id="SSF53098">
    <property type="entry name" value="Ribonuclease H-like"/>
    <property type="match status" value="1"/>
</dbReference>
<dbReference type="EMBL" id="OIVN01000185">
    <property type="protein sequence ID" value="SPC75856.1"/>
    <property type="molecule type" value="Genomic_DNA"/>
</dbReference>
<dbReference type="InterPro" id="IPR012337">
    <property type="entry name" value="RNaseH-like_sf"/>
</dbReference>
<dbReference type="CDD" id="cd06222">
    <property type="entry name" value="RNase_H_like"/>
    <property type="match status" value="1"/>
</dbReference>
<evidence type="ECO:0000259" key="1">
    <source>
        <dbReference type="Pfam" id="PF13456"/>
    </source>
</evidence>
<dbReference type="PANTHER" id="PTHR33116:SF86">
    <property type="entry name" value="REVERSE TRANSCRIPTASE DOMAIN-CONTAINING PROTEIN"/>
    <property type="match status" value="1"/>
</dbReference>
<protein>
    <recommendedName>
        <fullName evidence="1">RNase H type-1 domain-containing protein</fullName>
    </recommendedName>
</protein>
<dbReference type="AlphaFoldDB" id="A0A2N9EA58"/>
<organism evidence="2">
    <name type="scientific">Fagus sylvatica</name>
    <name type="common">Beechnut</name>
    <dbReference type="NCBI Taxonomy" id="28930"/>
    <lineage>
        <taxon>Eukaryota</taxon>
        <taxon>Viridiplantae</taxon>
        <taxon>Streptophyta</taxon>
        <taxon>Embryophyta</taxon>
        <taxon>Tracheophyta</taxon>
        <taxon>Spermatophyta</taxon>
        <taxon>Magnoliopsida</taxon>
        <taxon>eudicotyledons</taxon>
        <taxon>Gunneridae</taxon>
        <taxon>Pentapetalae</taxon>
        <taxon>rosids</taxon>
        <taxon>fabids</taxon>
        <taxon>Fagales</taxon>
        <taxon>Fagaceae</taxon>
        <taxon>Fagus</taxon>
    </lineage>
</organism>
<dbReference type="Gene3D" id="3.30.420.10">
    <property type="entry name" value="Ribonuclease H-like superfamily/Ribonuclease H"/>
    <property type="match status" value="1"/>
</dbReference>
<sequence length="512" mass="58121">MNVGGPDFTNVMFADDIMLFSKANVTNVSVLNSCLDKYCSWSGQLINRTKSGIIFSKMVHLNQKRRLKQLLQMKKVPENAFYLGAPLFTSRSRSKDFKYLQDKLETRLTGWRSKNLSWASHCTLIKSVAQALPTYSFSTFDVPTVVCDKLDAMTRRFWWNPKSVRKFEEKLLELFDDESINAIKRIVIPAAPSLDKLVWILDAKGKFSVKSAFNINHAPMQIVDESLWSQLWKLKIHDRYKLLVWRIATGILPTRLTVAQNSRAIHSSLLTVTSCQDILKFICNPCILFDDQHKTKVLLEQTSIQFATTLDSIWTLRNKVVHENFKFNVLVQIGNLEVRIIEHIQALVESADADDSICSKVWNAPPLGIVKLNVDARIRVDQAAIAVVARNHRGFIIKAWAKLIDFSDPTMAEAAAITWALELAVIEKFEHICIESDAKVYVDALAAPIDDCLWKIHALISMSLKLALKFSSCNFHWVKRNANQVDSCSCQGCFLSYTPFCLFCIVSSNLCC</sequence>
<feature type="domain" description="RNase H type-1" evidence="1">
    <location>
        <begin position="374"/>
        <end position="485"/>
    </location>
</feature>
<dbReference type="Pfam" id="PF13456">
    <property type="entry name" value="RVT_3"/>
    <property type="match status" value="1"/>
</dbReference>
<dbReference type="PANTHER" id="PTHR33116">
    <property type="entry name" value="REVERSE TRANSCRIPTASE ZINC-BINDING DOMAIN-CONTAINING PROTEIN-RELATED-RELATED"/>
    <property type="match status" value="1"/>
</dbReference>
<dbReference type="GO" id="GO:0003676">
    <property type="term" value="F:nucleic acid binding"/>
    <property type="evidence" value="ECO:0007669"/>
    <property type="project" value="InterPro"/>
</dbReference>
<dbReference type="GO" id="GO:0004523">
    <property type="term" value="F:RNA-DNA hybrid ribonuclease activity"/>
    <property type="evidence" value="ECO:0007669"/>
    <property type="project" value="InterPro"/>
</dbReference>